<evidence type="ECO:0000313" key="2">
    <source>
        <dbReference type="EMBL" id="CAH2225862.1"/>
    </source>
</evidence>
<keyword evidence="1" id="KW-0472">Membrane</keyword>
<feature type="transmembrane region" description="Helical" evidence="1">
    <location>
        <begin position="119"/>
        <end position="141"/>
    </location>
</feature>
<proteinExistence type="predicted"/>
<protein>
    <submittedName>
        <fullName evidence="2">Uncharacterized protein</fullName>
    </submittedName>
</protein>
<name>A0AAD1VPN3_PELCU</name>
<keyword evidence="1" id="KW-1133">Transmembrane helix</keyword>
<dbReference type="AlphaFoldDB" id="A0AAD1VPN3"/>
<keyword evidence="3" id="KW-1185">Reference proteome</keyword>
<reference evidence="2" key="1">
    <citation type="submission" date="2022-03" db="EMBL/GenBank/DDBJ databases">
        <authorList>
            <person name="Alioto T."/>
            <person name="Alioto T."/>
            <person name="Gomez Garrido J."/>
        </authorList>
    </citation>
    <scope>NUCLEOTIDE SEQUENCE</scope>
</reference>
<dbReference type="Proteomes" id="UP001295444">
    <property type="component" value="Chromosome 01"/>
</dbReference>
<organism evidence="2 3">
    <name type="scientific">Pelobates cultripes</name>
    <name type="common">Western spadefoot toad</name>
    <dbReference type="NCBI Taxonomy" id="61616"/>
    <lineage>
        <taxon>Eukaryota</taxon>
        <taxon>Metazoa</taxon>
        <taxon>Chordata</taxon>
        <taxon>Craniata</taxon>
        <taxon>Vertebrata</taxon>
        <taxon>Euteleostomi</taxon>
        <taxon>Amphibia</taxon>
        <taxon>Batrachia</taxon>
        <taxon>Anura</taxon>
        <taxon>Pelobatoidea</taxon>
        <taxon>Pelobatidae</taxon>
        <taxon>Pelobates</taxon>
    </lineage>
</organism>
<sequence length="161" mass="18253">PSFACLGGISVAIMRLINRSLEFGQHAFNPFSSPISKHLKSFKMGIEYQSATLTYKVNLNIRPGINPRSSNNMILFCLNSVKLVKYSSAWGIFLVSRSRVGYKRISWEGLDGLKGREHWIVTINMFHLIYFLALLSFIGLVRVSKTFNYTAFQARGTSEFC</sequence>
<evidence type="ECO:0000313" key="3">
    <source>
        <dbReference type="Proteomes" id="UP001295444"/>
    </source>
</evidence>
<feature type="non-terminal residue" evidence="2">
    <location>
        <position position="1"/>
    </location>
</feature>
<accession>A0AAD1VPN3</accession>
<feature type="non-terminal residue" evidence="2">
    <location>
        <position position="161"/>
    </location>
</feature>
<dbReference type="EMBL" id="OW240912">
    <property type="protein sequence ID" value="CAH2225862.1"/>
    <property type="molecule type" value="Genomic_DNA"/>
</dbReference>
<gene>
    <name evidence="2" type="ORF">PECUL_23A041418</name>
</gene>
<evidence type="ECO:0000256" key="1">
    <source>
        <dbReference type="SAM" id="Phobius"/>
    </source>
</evidence>
<keyword evidence="1" id="KW-0812">Transmembrane</keyword>